<evidence type="ECO:0000313" key="3">
    <source>
        <dbReference type="Proteomes" id="UP000298412"/>
    </source>
</evidence>
<feature type="transmembrane region" description="Helical" evidence="1">
    <location>
        <begin position="185"/>
        <end position="213"/>
    </location>
</feature>
<dbReference type="InterPro" id="IPR025498">
    <property type="entry name" value="DUF4389"/>
</dbReference>
<keyword evidence="1" id="KW-0812">Transmembrane</keyword>
<proteinExistence type="predicted"/>
<feature type="transmembrane region" description="Helical" evidence="1">
    <location>
        <begin position="287"/>
        <end position="317"/>
    </location>
</feature>
<feature type="transmembrane region" description="Helical" evidence="1">
    <location>
        <begin position="383"/>
        <end position="404"/>
    </location>
</feature>
<organism evidence="2 3">
    <name type="scientific">Cryobacterium algoritolerans</name>
    <dbReference type="NCBI Taxonomy" id="1259184"/>
    <lineage>
        <taxon>Bacteria</taxon>
        <taxon>Bacillati</taxon>
        <taxon>Actinomycetota</taxon>
        <taxon>Actinomycetes</taxon>
        <taxon>Micrococcales</taxon>
        <taxon>Microbacteriaceae</taxon>
        <taxon>Cryobacterium</taxon>
    </lineage>
</organism>
<gene>
    <name evidence="2" type="ORF">E3O19_02740</name>
</gene>
<dbReference type="Proteomes" id="UP000298412">
    <property type="component" value="Unassembled WGS sequence"/>
</dbReference>
<feature type="transmembrane region" description="Helical" evidence="1">
    <location>
        <begin position="6"/>
        <end position="32"/>
    </location>
</feature>
<name>A0A4R8WXG2_9MICO</name>
<keyword evidence="3" id="KW-1185">Reference proteome</keyword>
<dbReference type="AlphaFoldDB" id="A0A4R8WXG2"/>
<evidence type="ECO:0000313" key="2">
    <source>
        <dbReference type="EMBL" id="TFC19563.1"/>
    </source>
</evidence>
<dbReference type="OrthoDB" id="156718at2"/>
<feature type="transmembrane region" description="Helical" evidence="1">
    <location>
        <begin position="424"/>
        <end position="441"/>
    </location>
</feature>
<sequence>MKPAYVVMLVLGTVFSLIGLGMLTGGVAATVASSRQAGNGFLSAPAASFSADSYALTSPRLDVAGTSGIPTGVASIRLEATSTGGDVFIGIAPQTEVDRYLTAVHHTELVDVSVSPFRAEYRDVPGTARPVLPGDQGWWTVSASGPGTQQVVWDVRPGTWAVVVMNADASPSVAVQLRAGARLGLLGPLAIGLVIAGILLLLLGIALVVLSAVGLGRGTPVPPGAPSAGLPPAALPPGSAPPPAAPSIMGKPPVGRGVPVDEWRAYPARLTGKPDPVLSRWLWLVKWLLVIPHLIVLFFLWCAFFVTTIAAGFAILFTGRYPASLFTFNVGVLRWSWRVAFYSYSALGTDRYPPFTLAATDYPADLQVDYPARLSNGLVLVKWWLLAVPHLLIVAVITGSAWSWRTPPADWPAGAGTAATTGPSLIGLLVLLSGLILLFTGRLRRTLFDLILGLDRWVFRVTVYTALMRDDYPPFRLDQGSAEPPVPMARPAS</sequence>
<dbReference type="RefSeq" id="WP_134565087.1">
    <property type="nucleotide sequence ID" value="NZ_SOFP01000011.1"/>
</dbReference>
<dbReference type="Pfam" id="PF14333">
    <property type="entry name" value="DUF4389"/>
    <property type="match status" value="2"/>
</dbReference>
<keyword evidence="1" id="KW-1133">Transmembrane helix</keyword>
<comment type="caution">
    <text evidence="2">The sequence shown here is derived from an EMBL/GenBank/DDBJ whole genome shotgun (WGS) entry which is preliminary data.</text>
</comment>
<reference evidence="2 3" key="1">
    <citation type="submission" date="2019-03" db="EMBL/GenBank/DDBJ databases">
        <title>Genomics of glacier-inhabiting Cryobacterium strains.</title>
        <authorList>
            <person name="Liu Q."/>
            <person name="Xin Y.-H."/>
        </authorList>
    </citation>
    <scope>NUCLEOTIDE SEQUENCE [LARGE SCALE GENOMIC DNA]</scope>
    <source>
        <strain evidence="2 3">MDT1-3</strain>
    </source>
</reference>
<keyword evidence="1" id="KW-0472">Membrane</keyword>
<accession>A0A4R8WXG2</accession>
<evidence type="ECO:0000256" key="1">
    <source>
        <dbReference type="SAM" id="Phobius"/>
    </source>
</evidence>
<dbReference type="EMBL" id="SOFP01000011">
    <property type="protein sequence ID" value="TFC19563.1"/>
    <property type="molecule type" value="Genomic_DNA"/>
</dbReference>
<protein>
    <submittedName>
        <fullName evidence="2">DUF4389 domain-containing protein</fullName>
    </submittedName>
</protein>